<dbReference type="CDD" id="cd05356">
    <property type="entry name" value="17beta-HSD1_like_SDR_c"/>
    <property type="match status" value="2"/>
</dbReference>
<organism evidence="4 5">
    <name type="scientific">Chironomus riparius</name>
    <dbReference type="NCBI Taxonomy" id="315576"/>
    <lineage>
        <taxon>Eukaryota</taxon>
        <taxon>Metazoa</taxon>
        <taxon>Ecdysozoa</taxon>
        <taxon>Arthropoda</taxon>
        <taxon>Hexapoda</taxon>
        <taxon>Insecta</taxon>
        <taxon>Pterygota</taxon>
        <taxon>Neoptera</taxon>
        <taxon>Endopterygota</taxon>
        <taxon>Diptera</taxon>
        <taxon>Nematocera</taxon>
        <taxon>Chironomoidea</taxon>
        <taxon>Chironomidae</taxon>
        <taxon>Chironominae</taxon>
        <taxon>Chironomus</taxon>
    </lineage>
</organism>
<keyword evidence="5" id="KW-1185">Reference proteome</keyword>
<dbReference type="Gene3D" id="3.40.50.720">
    <property type="entry name" value="NAD(P)-binding Rossmann-like Domain"/>
    <property type="match status" value="2"/>
</dbReference>
<evidence type="ECO:0000256" key="1">
    <source>
        <dbReference type="ARBA" id="ARBA00022857"/>
    </source>
</evidence>
<gene>
    <name evidence="4" type="ORF">CHIRRI_LOCUS4910</name>
</gene>
<dbReference type="SUPFAM" id="SSF51735">
    <property type="entry name" value="NAD(P)-binding Rossmann-fold domains"/>
    <property type="match status" value="2"/>
</dbReference>
<sequence length="481" mass="54247">MEVFSENIRLFTSIIGIYAIIWWCFEHFASLFELIYNSIKPYIKCQCKRTLQMQYGQWAVVTGATSGIGKYYALELAKRGMDVCLISRSEENLISLAHELEKFDVSTKVIVADFSYGASVYNNIELQLKDLDVGILVNNVGTHEDPDHFDKLSHESLWRMINVNVGAITFMSRIVIPKMKIKNKGLILNVSSGSQYQPTPLLALYGATKSYTRSLSIVVTGATDGIGKCYAFELAKRGMNICLISRTKSKLNGVASEIEKTHKVLTKCIIADFSKGESIYEEINEQLKDVDIGILVNNVGVSSIIPDKFEKMSEQFLWEMINVNIGAVTFMSKLIIPKMKINRRGLILNVSSGGQYTPQPLMAVYVATKCFVRSLTVALNKELSSYNVKAHLLIPSFVRTKAMQFPMICKYGGNIFPDAETYVKGAMITLGKCSHTSGYFYHMIQFTLIDLVPERIRIYFSHIAFKNARQQYLDEQKVKES</sequence>
<dbReference type="EMBL" id="OU895878">
    <property type="protein sequence ID" value="CAG9801994.1"/>
    <property type="molecule type" value="Genomic_DNA"/>
</dbReference>
<dbReference type="GO" id="GO:0016491">
    <property type="term" value="F:oxidoreductase activity"/>
    <property type="evidence" value="ECO:0007669"/>
    <property type="project" value="UniProtKB-KW"/>
</dbReference>
<dbReference type="PANTHER" id="PTHR43899:SF9">
    <property type="entry name" value="MIP25013P-RELATED"/>
    <property type="match status" value="1"/>
</dbReference>
<proteinExistence type="inferred from homology"/>
<dbReference type="InterPro" id="IPR002347">
    <property type="entry name" value="SDR_fam"/>
</dbReference>
<dbReference type="PRINTS" id="PR00081">
    <property type="entry name" value="GDHRDH"/>
</dbReference>
<name>A0A9N9WMY2_9DIPT</name>
<dbReference type="Proteomes" id="UP001153620">
    <property type="component" value="Chromosome 2"/>
</dbReference>
<protein>
    <submittedName>
        <fullName evidence="4">Uncharacterized protein</fullName>
    </submittedName>
</protein>
<evidence type="ECO:0000256" key="3">
    <source>
        <dbReference type="RuleBase" id="RU000363"/>
    </source>
</evidence>
<dbReference type="Pfam" id="PF00106">
    <property type="entry name" value="adh_short"/>
    <property type="match status" value="2"/>
</dbReference>
<dbReference type="OrthoDB" id="79830at2759"/>
<keyword evidence="1" id="KW-0521">NADP</keyword>
<comment type="similarity">
    <text evidence="3">Belongs to the short-chain dehydrogenases/reductases (SDR) family.</text>
</comment>
<keyword evidence="2" id="KW-0560">Oxidoreductase</keyword>
<dbReference type="InterPro" id="IPR036291">
    <property type="entry name" value="NAD(P)-bd_dom_sf"/>
</dbReference>
<dbReference type="InterPro" id="IPR051019">
    <property type="entry name" value="VLCFA-Steroid_DH"/>
</dbReference>
<dbReference type="FunFam" id="3.40.50.720:FF:000137">
    <property type="entry name" value="Hydroxysteroid (17-beta) dehydrogenase 3"/>
    <property type="match status" value="1"/>
</dbReference>
<evidence type="ECO:0000313" key="4">
    <source>
        <dbReference type="EMBL" id="CAG9801994.1"/>
    </source>
</evidence>
<evidence type="ECO:0000256" key="2">
    <source>
        <dbReference type="ARBA" id="ARBA00023002"/>
    </source>
</evidence>
<evidence type="ECO:0000313" key="5">
    <source>
        <dbReference type="Proteomes" id="UP001153620"/>
    </source>
</evidence>
<dbReference type="GO" id="GO:0005783">
    <property type="term" value="C:endoplasmic reticulum"/>
    <property type="evidence" value="ECO:0007669"/>
    <property type="project" value="TreeGrafter"/>
</dbReference>
<accession>A0A9N9WMY2</accession>
<dbReference type="PRINTS" id="PR00080">
    <property type="entry name" value="SDRFAMILY"/>
</dbReference>
<reference evidence="4" key="2">
    <citation type="submission" date="2022-10" db="EMBL/GenBank/DDBJ databases">
        <authorList>
            <consortium name="ENA_rothamsted_submissions"/>
            <consortium name="culmorum"/>
            <person name="King R."/>
        </authorList>
    </citation>
    <scope>NUCLEOTIDE SEQUENCE</scope>
</reference>
<dbReference type="PANTHER" id="PTHR43899">
    <property type="entry name" value="RH59310P"/>
    <property type="match status" value="1"/>
</dbReference>
<dbReference type="AlphaFoldDB" id="A0A9N9WMY2"/>
<reference evidence="4" key="1">
    <citation type="submission" date="2022-01" db="EMBL/GenBank/DDBJ databases">
        <authorList>
            <person name="King R."/>
        </authorList>
    </citation>
    <scope>NUCLEOTIDE SEQUENCE</scope>
</reference>